<dbReference type="OrthoDB" id="9808195at2"/>
<evidence type="ECO:0000313" key="6">
    <source>
        <dbReference type="Proteomes" id="UP000254134"/>
    </source>
</evidence>
<feature type="binding site" evidence="3">
    <location>
        <position position="196"/>
    </location>
    <ligand>
        <name>Zn(2+)</name>
        <dbReference type="ChEBI" id="CHEBI:29105"/>
        <label>1</label>
    </ligand>
</feature>
<dbReference type="NCBIfam" id="NF006771">
    <property type="entry name" value="PRK09290.1-5"/>
    <property type="match status" value="1"/>
</dbReference>
<keyword evidence="2" id="KW-0378">Hydrolase</keyword>
<dbReference type="Pfam" id="PF01546">
    <property type="entry name" value="Peptidase_M20"/>
    <property type="match status" value="1"/>
</dbReference>
<dbReference type="InterPro" id="IPR002933">
    <property type="entry name" value="Peptidase_M20"/>
</dbReference>
<dbReference type="NCBIfam" id="TIGR01879">
    <property type="entry name" value="hydantase"/>
    <property type="match status" value="1"/>
</dbReference>
<feature type="binding site" evidence="3">
    <location>
        <position position="387"/>
    </location>
    <ligand>
        <name>Zn(2+)</name>
        <dbReference type="ChEBI" id="CHEBI:29105"/>
        <label>2</label>
    </ligand>
</feature>
<accession>A0A7M2Z0W8</accession>
<dbReference type="GO" id="GO:0046872">
    <property type="term" value="F:metal ion binding"/>
    <property type="evidence" value="ECO:0007669"/>
    <property type="project" value="UniProtKB-KW"/>
</dbReference>
<reference evidence="5 6" key="1">
    <citation type="submission" date="2018-07" db="EMBL/GenBank/DDBJ databases">
        <title>High-quality-draft genome sequence of Gaiella occulta.</title>
        <authorList>
            <person name="Severino R."/>
            <person name="Froufe H.J.C."/>
            <person name="Rainey F.A."/>
            <person name="Barroso C."/>
            <person name="Albuquerque L."/>
            <person name="Lobo-Da-Cunha A."/>
            <person name="Da Costa M.S."/>
            <person name="Egas C."/>
        </authorList>
    </citation>
    <scope>NUCLEOTIDE SEQUENCE [LARGE SCALE GENOMIC DNA]</scope>
    <source>
        <strain evidence="5 6">F2-233</strain>
    </source>
</reference>
<evidence type="ECO:0000256" key="2">
    <source>
        <dbReference type="ARBA" id="ARBA00022801"/>
    </source>
</evidence>
<evidence type="ECO:0000256" key="1">
    <source>
        <dbReference type="ARBA" id="ARBA00006153"/>
    </source>
</evidence>
<dbReference type="InterPro" id="IPR036264">
    <property type="entry name" value="Bact_exopeptidase_dim_dom"/>
</dbReference>
<feature type="binding site" evidence="3">
    <location>
        <position position="87"/>
    </location>
    <ligand>
        <name>Zn(2+)</name>
        <dbReference type="ChEBI" id="CHEBI:29105"/>
        <label>1</label>
    </ligand>
</feature>
<evidence type="ECO:0000313" key="5">
    <source>
        <dbReference type="EMBL" id="RDI75665.1"/>
    </source>
</evidence>
<comment type="cofactor">
    <cofactor evidence="3">
        <name>Zn(2+)</name>
        <dbReference type="ChEBI" id="CHEBI:29105"/>
    </cofactor>
    <text evidence="3">Binds 2 Zn(2+) ions per subunit.</text>
</comment>
<dbReference type="PANTHER" id="PTHR32494:SF5">
    <property type="entry name" value="ALLANTOATE AMIDOHYDROLASE"/>
    <property type="match status" value="1"/>
</dbReference>
<keyword evidence="3" id="KW-0479">Metal-binding</keyword>
<comment type="caution">
    <text evidence="5">The sequence shown here is derived from an EMBL/GenBank/DDBJ whole genome shotgun (WGS) entry which is preliminary data.</text>
</comment>
<sequence>MRATTTDRSSEEPRGSVAASLDELAEIGRDINGGVTRIAWSPELFEAYAWVRDRLEALGIPVEIDAAGNLLARWEVGTGLPVLVGSHLDTVPTGGRFDGVLGVVAAVHAVELLKGEGFEPGRPLWIAAFMDEEGTRFNTALFGSRAFAGGDVRELGDRVDASGTTLREAMAAAGFDLERVGDARRVGRVGAYLELHVEQGRVLEAEGRDIGVVTSIVGLRGYRVRLLGEANHAGTTPMQLRRDAFVGAARIALELRDQARARKDVTTNVGKIAVAPGGANVVPGLADFTIDARAATPESMADVERLVRETVARVATEESLEFDLQQTFSLEPLELDPRLADAVEHAAIIEGARTMRMSSGAGHDAMVVGRHVPAAMFFVPSRGGISHSPDEFSDPSHVDLGMRVLATALRDFLRAE</sequence>
<dbReference type="SUPFAM" id="SSF53187">
    <property type="entry name" value="Zn-dependent exopeptidases"/>
    <property type="match status" value="1"/>
</dbReference>
<dbReference type="EMBL" id="QQZY01000001">
    <property type="protein sequence ID" value="RDI75665.1"/>
    <property type="molecule type" value="Genomic_DNA"/>
</dbReference>
<dbReference type="GO" id="GO:0016813">
    <property type="term" value="F:hydrolase activity, acting on carbon-nitrogen (but not peptide) bonds, in linear amidines"/>
    <property type="evidence" value="ECO:0007669"/>
    <property type="project" value="InterPro"/>
</dbReference>
<keyword evidence="6" id="KW-1185">Reference proteome</keyword>
<feature type="binding site" evidence="3">
    <location>
        <position position="133"/>
    </location>
    <ligand>
        <name>Zn(2+)</name>
        <dbReference type="ChEBI" id="CHEBI:29105"/>
        <label>2</label>
    </ligand>
</feature>
<protein>
    <submittedName>
        <fullName evidence="5">Hydantase: amidase, hydantoinase/carbamoylase family</fullName>
    </submittedName>
</protein>
<reference evidence="6" key="2">
    <citation type="journal article" date="2019" name="MicrobiologyOpen">
        <title>High-quality draft genome sequence of Gaiella occulta isolated from a 150 meter deep mineral water borehole and comparison with the genome sequences of other deep-branching lineages of the phylum Actinobacteria.</title>
        <authorList>
            <person name="Severino R."/>
            <person name="Froufe H.J.C."/>
            <person name="Barroso C."/>
            <person name="Albuquerque L."/>
            <person name="Lobo-da-Cunha A."/>
            <person name="da Costa M.S."/>
            <person name="Egas C."/>
        </authorList>
    </citation>
    <scope>NUCLEOTIDE SEQUENCE [LARGE SCALE GENOMIC DNA]</scope>
    <source>
        <strain evidence="6">F2-233</strain>
    </source>
</reference>
<dbReference type="AlphaFoldDB" id="A0A7M2Z0W8"/>
<comment type="similarity">
    <text evidence="1">Belongs to the peptidase M20 family.</text>
</comment>
<dbReference type="RefSeq" id="WP_114794568.1">
    <property type="nucleotide sequence ID" value="NZ_QQZY01000001.1"/>
</dbReference>
<dbReference type="InterPro" id="IPR010158">
    <property type="entry name" value="Amidase_Cbmase"/>
</dbReference>
<evidence type="ECO:0000256" key="3">
    <source>
        <dbReference type="PIRSR" id="PIRSR001235-1"/>
    </source>
</evidence>
<feature type="binding site" evidence="3">
    <location>
        <position position="98"/>
    </location>
    <ligand>
        <name>Zn(2+)</name>
        <dbReference type="ChEBI" id="CHEBI:29105"/>
        <label>1</label>
    </ligand>
</feature>
<dbReference type="PIRSF" id="PIRSF001235">
    <property type="entry name" value="Amidase_carbamoylase"/>
    <property type="match status" value="1"/>
</dbReference>
<dbReference type="SUPFAM" id="SSF55031">
    <property type="entry name" value="Bacterial exopeptidase dimerisation domain"/>
    <property type="match status" value="1"/>
</dbReference>
<evidence type="ECO:0000259" key="4">
    <source>
        <dbReference type="Pfam" id="PF07687"/>
    </source>
</evidence>
<dbReference type="Proteomes" id="UP000254134">
    <property type="component" value="Unassembled WGS sequence"/>
</dbReference>
<dbReference type="Gene3D" id="3.40.630.10">
    <property type="entry name" value="Zn peptidases"/>
    <property type="match status" value="1"/>
</dbReference>
<proteinExistence type="inferred from homology"/>
<dbReference type="CDD" id="cd03884">
    <property type="entry name" value="M20_bAS"/>
    <property type="match status" value="1"/>
</dbReference>
<name>A0A7M2Z0W8_9ACTN</name>
<organism evidence="5 6">
    <name type="scientific">Gaiella occulta</name>
    <dbReference type="NCBI Taxonomy" id="1002870"/>
    <lineage>
        <taxon>Bacteria</taxon>
        <taxon>Bacillati</taxon>
        <taxon>Actinomycetota</taxon>
        <taxon>Thermoleophilia</taxon>
        <taxon>Gaiellales</taxon>
        <taxon>Gaiellaceae</taxon>
        <taxon>Gaiella</taxon>
    </lineage>
</organism>
<feature type="domain" description="Peptidase M20 dimerisation" evidence="4">
    <location>
        <begin position="217"/>
        <end position="315"/>
    </location>
</feature>
<dbReference type="PANTHER" id="PTHR32494">
    <property type="entry name" value="ALLANTOATE DEIMINASE-RELATED"/>
    <property type="match status" value="1"/>
</dbReference>
<dbReference type="InterPro" id="IPR011650">
    <property type="entry name" value="Peptidase_M20_dimer"/>
</dbReference>
<gene>
    <name evidence="5" type="ORF">Gocc_0084</name>
</gene>
<feature type="binding site" evidence="3">
    <location>
        <position position="98"/>
    </location>
    <ligand>
        <name>Zn(2+)</name>
        <dbReference type="ChEBI" id="CHEBI:29105"/>
        <label>2</label>
    </ligand>
</feature>
<dbReference type="InterPro" id="IPR001261">
    <property type="entry name" value="ArgE/DapE_CS"/>
</dbReference>
<keyword evidence="3" id="KW-0862">Zinc</keyword>
<dbReference type="PROSITE" id="PS00758">
    <property type="entry name" value="ARGE_DAPE_CPG2_1"/>
    <property type="match status" value="1"/>
</dbReference>
<dbReference type="Gene3D" id="3.30.70.360">
    <property type="match status" value="1"/>
</dbReference>
<dbReference type="Pfam" id="PF07687">
    <property type="entry name" value="M20_dimer"/>
    <property type="match status" value="1"/>
</dbReference>